<feature type="compositionally biased region" description="Basic and acidic residues" evidence="1">
    <location>
        <begin position="1"/>
        <end position="11"/>
    </location>
</feature>
<evidence type="ECO:0000313" key="2">
    <source>
        <dbReference type="EMBL" id="QBP12296.1"/>
    </source>
</evidence>
<gene>
    <name evidence="2" type="ORF">DDF84_021330</name>
</gene>
<feature type="region of interest" description="Disordered" evidence="1">
    <location>
        <begin position="1"/>
        <end position="40"/>
    </location>
</feature>
<evidence type="ECO:0000313" key="3">
    <source>
        <dbReference type="Proteomes" id="UP000253772"/>
    </source>
</evidence>
<dbReference type="Proteomes" id="UP000253772">
    <property type="component" value="Chromosome c2"/>
</dbReference>
<name>A0A2L0X3G5_9BURK</name>
<proteinExistence type="predicted"/>
<accession>A0A2L0X3G5</accession>
<dbReference type="EMBL" id="CP037901">
    <property type="protein sequence ID" value="QBP12296.1"/>
    <property type="molecule type" value="Genomic_DNA"/>
</dbReference>
<organism evidence="2 3">
    <name type="scientific">Cupriavidus metallidurans</name>
    <dbReference type="NCBI Taxonomy" id="119219"/>
    <lineage>
        <taxon>Bacteria</taxon>
        <taxon>Pseudomonadati</taxon>
        <taxon>Pseudomonadota</taxon>
        <taxon>Betaproteobacteria</taxon>
        <taxon>Burkholderiales</taxon>
        <taxon>Burkholderiaceae</taxon>
        <taxon>Cupriavidus</taxon>
    </lineage>
</organism>
<feature type="compositionally biased region" description="Pro residues" evidence="1">
    <location>
        <begin position="24"/>
        <end position="33"/>
    </location>
</feature>
<sequence length="102" mass="11195">MDNEPQPRSEPDLDVVPQPFAADPAPPATPSAPTPFGHALTPQDVERLADYHAATPLFRQHVEAGLVALLTEFKALGYVVKYDLRADKLRGAVTRYLTESQQ</sequence>
<dbReference type="RefSeq" id="WP_104669913.1">
    <property type="nucleotide sequence ID" value="NZ_CP026544.1"/>
</dbReference>
<dbReference type="AlphaFoldDB" id="A0A2L0X3G5"/>
<protein>
    <submittedName>
        <fullName evidence="2">Uncharacterized protein</fullName>
    </submittedName>
</protein>
<reference evidence="2 3" key="1">
    <citation type="submission" date="2019-03" db="EMBL/GenBank/DDBJ databases">
        <title>Comparative insights into the high quality Complete genome sequence of highly metal resistant Cupriavidus metallidurans strain BS1 isolated from a gold-copper mine.</title>
        <authorList>
            <person name="Mazhar H.S."/>
            <person name="Rensing C."/>
        </authorList>
    </citation>
    <scope>NUCLEOTIDE SEQUENCE [LARGE SCALE GENOMIC DNA]</scope>
    <source>
        <strain evidence="2 3">BS1</strain>
    </source>
</reference>
<evidence type="ECO:0000256" key="1">
    <source>
        <dbReference type="SAM" id="MobiDB-lite"/>
    </source>
</evidence>